<accession>A0A8C7NNV3</accession>
<evidence type="ECO:0000256" key="2">
    <source>
        <dbReference type="ARBA" id="ARBA00022829"/>
    </source>
</evidence>
<feature type="domain" description="Rad21/Rec8-like protein C-terminal eukaryotic" evidence="5">
    <location>
        <begin position="569"/>
        <end position="618"/>
    </location>
</feature>
<feature type="compositionally biased region" description="Basic and acidic residues" evidence="4">
    <location>
        <begin position="326"/>
        <end position="345"/>
    </location>
</feature>
<evidence type="ECO:0000256" key="1">
    <source>
        <dbReference type="ARBA" id="ARBA00004123"/>
    </source>
</evidence>
<keyword evidence="8" id="KW-1185">Reference proteome</keyword>
<evidence type="ECO:0000259" key="5">
    <source>
        <dbReference type="Pfam" id="PF04824"/>
    </source>
</evidence>
<dbReference type="PANTHER" id="PTHR12585">
    <property type="entry name" value="SCC1 / RAD21 FAMILY MEMBER"/>
    <property type="match status" value="1"/>
</dbReference>
<feature type="domain" description="Rad21/Rec8-like protein N-terminal" evidence="6">
    <location>
        <begin position="44"/>
        <end position="138"/>
    </location>
</feature>
<organism evidence="7 8">
    <name type="scientific">Oncorhynchus mykiss</name>
    <name type="common">Rainbow trout</name>
    <name type="synonym">Salmo gairdneri</name>
    <dbReference type="NCBI Taxonomy" id="8022"/>
    <lineage>
        <taxon>Eukaryota</taxon>
        <taxon>Metazoa</taxon>
        <taxon>Chordata</taxon>
        <taxon>Craniata</taxon>
        <taxon>Vertebrata</taxon>
        <taxon>Euteleostomi</taxon>
        <taxon>Actinopterygii</taxon>
        <taxon>Neopterygii</taxon>
        <taxon>Teleostei</taxon>
        <taxon>Protacanthopterygii</taxon>
        <taxon>Salmoniformes</taxon>
        <taxon>Salmonidae</taxon>
        <taxon>Salmoninae</taxon>
        <taxon>Oncorhynchus</taxon>
    </lineage>
</organism>
<dbReference type="GeneTree" id="ENSGT00390000011379"/>
<feature type="region of interest" description="Disordered" evidence="4">
    <location>
        <begin position="312"/>
        <end position="362"/>
    </location>
</feature>
<keyword evidence="3" id="KW-0539">Nucleus</keyword>
<dbReference type="GO" id="GO:0003682">
    <property type="term" value="F:chromatin binding"/>
    <property type="evidence" value="ECO:0007669"/>
    <property type="project" value="TreeGrafter"/>
</dbReference>
<evidence type="ECO:0000256" key="3">
    <source>
        <dbReference type="ARBA" id="ARBA00023242"/>
    </source>
</evidence>
<dbReference type="RefSeq" id="XP_021418335.2">
    <property type="nucleotide sequence ID" value="XM_021562660.2"/>
</dbReference>
<proteinExistence type="predicted"/>
<feature type="region of interest" description="Disordered" evidence="4">
    <location>
        <begin position="190"/>
        <end position="211"/>
    </location>
</feature>
<keyword evidence="2" id="KW-0159">Chromosome partition</keyword>
<dbReference type="GO" id="GO:0051177">
    <property type="term" value="P:meiotic sister chromatid cohesion"/>
    <property type="evidence" value="ECO:0007669"/>
    <property type="project" value="TreeGrafter"/>
</dbReference>
<protein>
    <recommendedName>
        <fullName evidence="9">Rad21/Rec8-like protein N-terminal domain-containing protein</fullName>
    </recommendedName>
</protein>
<dbReference type="CTD" id="678633"/>
<evidence type="ECO:0000313" key="7">
    <source>
        <dbReference type="Ensembl" id="ENSOMYP00000010409.2"/>
    </source>
</evidence>
<dbReference type="GO" id="GO:0030893">
    <property type="term" value="C:meiotic cohesin complex"/>
    <property type="evidence" value="ECO:0007669"/>
    <property type="project" value="TreeGrafter"/>
</dbReference>
<dbReference type="InterPro" id="IPR039781">
    <property type="entry name" value="Rad21/Rec8-like"/>
</dbReference>
<dbReference type="InterPro" id="IPR006909">
    <property type="entry name" value="Rad21/Rec8_C_eu"/>
</dbReference>
<feature type="compositionally biased region" description="Basic and acidic residues" evidence="4">
    <location>
        <begin position="252"/>
        <end position="271"/>
    </location>
</feature>
<dbReference type="PANTHER" id="PTHR12585:SF27">
    <property type="entry name" value="MEIOTIC RECOMBINATION PROTEIN REC8 HOMOLOG"/>
    <property type="match status" value="1"/>
</dbReference>
<dbReference type="GO" id="GO:0007059">
    <property type="term" value="P:chromosome segregation"/>
    <property type="evidence" value="ECO:0007669"/>
    <property type="project" value="UniProtKB-KW"/>
</dbReference>
<dbReference type="AlphaFoldDB" id="A0A8C7NNV3"/>
<evidence type="ECO:0000313" key="8">
    <source>
        <dbReference type="Proteomes" id="UP000694395"/>
    </source>
</evidence>
<dbReference type="Pfam" id="PF04824">
    <property type="entry name" value="Rad21_Rec8"/>
    <property type="match status" value="1"/>
</dbReference>
<dbReference type="GO" id="GO:0005634">
    <property type="term" value="C:nucleus"/>
    <property type="evidence" value="ECO:0007669"/>
    <property type="project" value="UniProtKB-SubCell"/>
</dbReference>
<evidence type="ECO:0000259" key="6">
    <source>
        <dbReference type="Pfam" id="PF04825"/>
    </source>
</evidence>
<reference evidence="7" key="2">
    <citation type="submission" date="2025-08" db="UniProtKB">
        <authorList>
            <consortium name="Ensembl"/>
        </authorList>
    </citation>
    <scope>IDENTIFICATION</scope>
</reference>
<dbReference type="InterPro" id="IPR006910">
    <property type="entry name" value="Rad21_Rec8_N"/>
</dbReference>
<reference evidence="7" key="3">
    <citation type="submission" date="2025-09" db="UniProtKB">
        <authorList>
            <consortium name="Ensembl"/>
        </authorList>
    </citation>
    <scope>IDENTIFICATION</scope>
</reference>
<dbReference type="Proteomes" id="UP000694395">
    <property type="component" value="Chromosome 15"/>
</dbReference>
<comment type="subcellular location">
    <subcellularLocation>
        <location evidence="1">Nucleus</location>
    </subcellularLocation>
</comment>
<evidence type="ECO:0008006" key="9">
    <source>
        <dbReference type="Google" id="ProtNLM"/>
    </source>
</evidence>
<reference evidence="7" key="1">
    <citation type="submission" date="2020-07" db="EMBL/GenBank/DDBJ databases">
        <title>A long reads based de novo assembly of the rainbow trout Arlee double haploid line genome.</title>
        <authorList>
            <person name="Gao G."/>
            <person name="Palti Y."/>
        </authorList>
    </citation>
    <scope>NUCLEOTIDE SEQUENCE [LARGE SCALE GENOMIC DNA]</scope>
</reference>
<dbReference type="GeneID" id="110489764"/>
<dbReference type="Ensembl" id="ENSOMYT00000011521.2">
    <property type="protein sequence ID" value="ENSOMYP00000010409.2"/>
    <property type="gene ID" value="ENSOMYG00000005233.2"/>
</dbReference>
<evidence type="ECO:0000256" key="4">
    <source>
        <dbReference type="SAM" id="MobiDB-lite"/>
    </source>
</evidence>
<sequence>MGEKRSETAALRKKCPQSWDWNRSWLRMKLCGRERTVDLTYLRLAATKGIRITRRELLRVNVGRTCEDIMDYVTVQVAPLCPGLPRPRFSLYLSSQLQYGVVIVYHRQCGFLLEEIQQTIERLVRSERHARIDLADPDRQAPNVPDSLFLLEEAEGAQDPFFGVMGFEHLLPSPYRIPQPWQLMESMTPERPIGASPGTAPEDGGFKSPPDAITLKEKEQLVIVAAEFEGAELPEATGKEIDMLLEQQDQFHDELEEREREREGERTRDMESGMTSIDQLKVSVVVGDSVWLLDEETGLPMEVPLEVIPMEMTPPPQVAMPSAPDTSERAGESESQSERGTEKAAESSCGELPHIDAPPPMRRGRRRQLIFADPQVQISQDTMRVQIEDTKAETLLLSQVLINFPAQKKLLPAELYTAPSGSLLHPDLLLLWKQCAVLTTLPRTGERGREEKTEEEGSSEMERVRIEVERKRMDSSMREIPRELLKSGGTAPSEASAEVLLDVSREDKSLEQITPVSRWSPMEEAPVPMEAIEEEHVALPDREEETDGRGVTAEGLLSVVSSYLLRFGKVTFYSLLPLEADRTTAAHILSKLLELVSAGDLAVCQAEPYSPITIIPGPLSTVQA</sequence>
<name>A0A8C7NNV3_ONCMY</name>
<dbReference type="GO" id="GO:0006302">
    <property type="term" value="P:double-strand break repair"/>
    <property type="evidence" value="ECO:0007669"/>
    <property type="project" value="TreeGrafter"/>
</dbReference>
<dbReference type="Pfam" id="PF04825">
    <property type="entry name" value="Rad21_Rec8_N"/>
    <property type="match status" value="1"/>
</dbReference>
<feature type="region of interest" description="Disordered" evidence="4">
    <location>
        <begin position="252"/>
        <end position="274"/>
    </location>
</feature>